<feature type="transmembrane region" description="Helical" evidence="9">
    <location>
        <begin position="7"/>
        <end position="32"/>
    </location>
</feature>
<proteinExistence type="inferred from homology"/>
<evidence type="ECO:0000259" key="10">
    <source>
        <dbReference type="PROSITE" id="PS50928"/>
    </source>
</evidence>
<dbReference type="Proteomes" id="UP000436284">
    <property type="component" value="Unassembled WGS sequence"/>
</dbReference>
<evidence type="ECO:0000313" key="12">
    <source>
        <dbReference type="Proteomes" id="UP000436284"/>
    </source>
</evidence>
<feature type="transmembrane region" description="Helical" evidence="9">
    <location>
        <begin position="73"/>
        <end position="96"/>
    </location>
</feature>
<comment type="similarity">
    <text evidence="9">Belongs to the binding-protein-dependent transport system permease family.</text>
</comment>
<dbReference type="InterPro" id="IPR035906">
    <property type="entry name" value="MetI-like_sf"/>
</dbReference>
<keyword evidence="8 9" id="KW-0472">Membrane</keyword>
<dbReference type="InterPro" id="IPR000515">
    <property type="entry name" value="MetI-like"/>
</dbReference>
<dbReference type="RefSeq" id="WP_160656888.1">
    <property type="nucleotide sequence ID" value="NZ_JBHRWU010000001.1"/>
</dbReference>
<dbReference type="CDD" id="cd06261">
    <property type="entry name" value="TM_PBP2"/>
    <property type="match status" value="1"/>
</dbReference>
<evidence type="ECO:0000256" key="2">
    <source>
        <dbReference type="ARBA" id="ARBA00022448"/>
    </source>
</evidence>
<evidence type="ECO:0000256" key="7">
    <source>
        <dbReference type="ARBA" id="ARBA00023112"/>
    </source>
</evidence>
<dbReference type="Pfam" id="PF00528">
    <property type="entry name" value="BPD_transp_1"/>
    <property type="match status" value="1"/>
</dbReference>
<dbReference type="GO" id="GO:0055085">
    <property type="term" value="P:transmembrane transport"/>
    <property type="evidence" value="ECO:0007669"/>
    <property type="project" value="InterPro"/>
</dbReference>
<keyword evidence="6 9" id="KW-1133">Transmembrane helix</keyword>
<feature type="domain" description="ABC transmembrane type-1" evidence="10">
    <location>
        <begin position="67"/>
        <end position="277"/>
    </location>
</feature>
<protein>
    <submittedName>
        <fullName evidence="11">ABC transporter permease subunit</fullName>
    </submittedName>
</protein>
<dbReference type="GO" id="GO:0015675">
    <property type="term" value="P:nickel cation transport"/>
    <property type="evidence" value="ECO:0007669"/>
    <property type="project" value="UniProtKB-KW"/>
</dbReference>
<organism evidence="11 12">
    <name type="scientific">Salinicoccus hispanicus</name>
    <dbReference type="NCBI Taxonomy" id="157225"/>
    <lineage>
        <taxon>Bacteria</taxon>
        <taxon>Bacillati</taxon>
        <taxon>Bacillota</taxon>
        <taxon>Bacilli</taxon>
        <taxon>Bacillales</taxon>
        <taxon>Staphylococcaceae</taxon>
        <taxon>Salinicoccus</taxon>
    </lineage>
</organism>
<dbReference type="InterPro" id="IPR051393">
    <property type="entry name" value="ABC_transporter_permease"/>
</dbReference>
<comment type="subcellular location">
    <subcellularLocation>
        <location evidence="1 9">Cell membrane</location>
        <topology evidence="1 9">Multi-pass membrane protein</topology>
    </subcellularLocation>
</comment>
<evidence type="ECO:0000256" key="4">
    <source>
        <dbReference type="ARBA" id="ARBA00022596"/>
    </source>
</evidence>
<keyword evidence="5 9" id="KW-0812">Transmembrane</keyword>
<evidence type="ECO:0000256" key="9">
    <source>
        <dbReference type="RuleBase" id="RU363032"/>
    </source>
</evidence>
<accession>A0A6N8U7W9</accession>
<dbReference type="EMBL" id="WUUK01000004">
    <property type="protein sequence ID" value="MXQ51749.1"/>
    <property type="molecule type" value="Genomic_DNA"/>
</dbReference>
<evidence type="ECO:0000256" key="5">
    <source>
        <dbReference type="ARBA" id="ARBA00022692"/>
    </source>
</evidence>
<dbReference type="Gene3D" id="1.10.3720.10">
    <property type="entry name" value="MetI-like"/>
    <property type="match status" value="1"/>
</dbReference>
<keyword evidence="4" id="KW-0533">Nickel</keyword>
<dbReference type="SUPFAM" id="SSF161098">
    <property type="entry name" value="MetI-like"/>
    <property type="match status" value="1"/>
</dbReference>
<feature type="transmembrane region" description="Helical" evidence="9">
    <location>
        <begin position="263"/>
        <end position="280"/>
    </location>
</feature>
<keyword evidence="2 9" id="KW-0813">Transport</keyword>
<dbReference type="OrthoDB" id="9778687at2"/>
<comment type="caution">
    <text evidence="11">The sequence shown here is derived from an EMBL/GenBank/DDBJ whole genome shotgun (WGS) entry which is preliminary data.</text>
</comment>
<evidence type="ECO:0000256" key="8">
    <source>
        <dbReference type="ARBA" id="ARBA00023136"/>
    </source>
</evidence>
<evidence type="ECO:0000256" key="3">
    <source>
        <dbReference type="ARBA" id="ARBA00022475"/>
    </source>
</evidence>
<dbReference type="AlphaFoldDB" id="A0A6N8U7W9"/>
<keyword evidence="12" id="KW-1185">Reference proteome</keyword>
<evidence type="ECO:0000256" key="1">
    <source>
        <dbReference type="ARBA" id="ARBA00004651"/>
    </source>
</evidence>
<keyword evidence="3" id="KW-1003">Cell membrane</keyword>
<sequence length="288" mass="31962">MKTKNIMYWVFIAPVLAALLIVVVVPFVWGIYYSLTEWSGDMAQTPVFTGFQNYQSLLSDPTFLNALWFTFKYAIVTVIIINVVGFSLALIVTSYIKSKDFLRTIFFMPNLIGGLILGFVWQFIFTNIFNALGDALGVEMLQGWLATPATGFWGLVILHVWQMAGYIMIIYIAYLQSIPDELLEAADMDGASYAQKLKNVIMPLVAPAFTVSMFLTLSGAFKIYDQNLSLTGGGPGGSTKMIAMDIVDTAFAMNTMGLAQAKAVVFFIIVAILSLTQVYYNKKKEVEL</sequence>
<dbReference type="PROSITE" id="PS50928">
    <property type="entry name" value="ABC_TM1"/>
    <property type="match status" value="1"/>
</dbReference>
<feature type="transmembrane region" description="Helical" evidence="9">
    <location>
        <begin position="108"/>
        <end position="132"/>
    </location>
</feature>
<keyword evidence="7" id="KW-0921">Nickel transport</keyword>
<reference evidence="11 12" key="1">
    <citation type="submission" date="2019-12" db="EMBL/GenBank/DDBJ databases">
        <title>Salinicoccus cyprini sp. nov., isolated from gastro-intestinal tract of mirror carp, Cyprinus carpio var. specularis, collected from Gobind Sagar Reservoir, Himachal Pradesh, India.</title>
        <authorList>
            <person name="Talwar C."/>
            <person name="Singh A.K."/>
            <person name="Lal R."/>
            <person name="Negi R.K."/>
        </authorList>
    </citation>
    <scope>NUCLEOTIDE SEQUENCE [LARGE SCALE GENOMIC DNA]</scope>
    <source>
        <strain evidence="11 12">J-82</strain>
    </source>
</reference>
<name>A0A6N8U7W9_9STAP</name>
<keyword evidence="7" id="KW-0406">Ion transport</keyword>
<evidence type="ECO:0000256" key="6">
    <source>
        <dbReference type="ARBA" id="ARBA00022989"/>
    </source>
</evidence>
<evidence type="ECO:0000313" key="11">
    <source>
        <dbReference type="EMBL" id="MXQ51749.1"/>
    </source>
</evidence>
<dbReference type="GO" id="GO:0005886">
    <property type="term" value="C:plasma membrane"/>
    <property type="evidence" value="ECO:0007669"/>
    <property type="project" value="UniProtKB-SubCell"/>
</dbReference>
<feature type="transmembrane region" description="Helical" evidence="9">
    <location>
        <begin position="200"/>
        <end position="221"/>
    </location>
</feature>
<dbReference type="PANTHER" id="PTHR30193">
    <property type="entry name" value="ABC TRANSPORTER PERMEASE PROTEIN"/>
    <property type="match status" value="1"/>
</dbReference>
<gene>
    <name evidence="11" type="ORF">GQ671_10785</name>
</gene>
<dbReference type="PANTHER" id="PTHR30193:SF41">
    <property type="entry name" value="DIACETYLCHITOBIOSE UPTAKE SYSTEM PERMEASE PROTEIN NGCF"/>
    <property type="match status" value="1"/>
</dbReference>